<dbReference type="VEuPathDB" id="FungiDB:PADG_12107"/>
<evidence type="ECO:0000313" key="3">
    <source>
        <dbReference type="Proteomes" id="UP000242814"/>
    </source>
</evidence>
<sequence>MCRKRERQARRSSETGAVSINRHGSKEPVSPAGRVSVSESGSTAVTHDTVWRDGSMRGTEQWPAAHSYHIHSHSASIVWPLTSQVDPNPAQPSNRPKRVFNGLLLVFGGWRQSLSEIGLDKTKKRRAEVRVDRCGQR</sequence>
<gene>
    <name evidence="2" type="ORF">ACO22_07441</name>
</gene>
<proteinExistence type="predicted"/>
<name>A0A1D2J4N7_PARBR</name>
<comment type="caution">
    <text evidence="2">The sequence shown here is derived from an EMBL/GenBank/DDBJ whole genome shotgun (WGS) entry which is preliminary data.</text>
</comment>
<feature type="compositionally biased region" description="Polar residues" evidence="1">
    <location>
        <begin position="37"/>
        <end position="46"/>
    </location>
</feature>
<dbReference type="EMBL" id="LZYO01000535">
    <property type="protein sequence ID" value="ODH13259.1"/>
    <property type="molecule type" value="Genomic_DNA"/>
</dbReference>
<evidence type="ECO:0000313" key="2">
    <source>
        <dbReference type="EMBL" id="ODH13259.1"/>
    </source>
</evidence>
<reference evidence="2 3" key="1">
    <citation type="submission" date="2016-06" db="EMBL/GenBank/DDBJ databases">
        <authorList>
            <person name="Kjaerup R.B."/>
            <person name="Dalgaard T.S."/>
            <person name="Juul-Madsen H.R."/>
        </authorList>
    </citation>
    <scope>NUCLEOTIDE SEQUENCE [LARGE SCALE GENOMIC DNA]</scope>
    <source>
        <strain evidence="2 3">Pb300</strain>
    </source>
</reference>
<evidence type="ECO:0000256" key="1">
    <source>
        <dbReference type="SAM" id="MobiDB-lite"/>
    </source>
</evidence>
<feature type="compositionally biased region" description="Basic residues" evidence="1">
    <location>
        <begin position="1"/>
        <end position="10"/>
    </location>
</feature>
<dbReference type="AlphaFoldDB" id="A0A1D2J4N7"/>
<feature type="region of interest" description="Disordered" evidence="1">
    <location>
        <begin position="1"/>
        <end position="47"/>
    </location>
</feature>
<protein>
    <submittedName>
        <fullName evidence="2">Uncharacterized protein</fullName>
    </submittedName>
</protein>
<organism evidence="2 3">
    <name type="scientific">Paracoccidioides brasiliensis</name>
    <dbReference type="NCBI Taxonomy" id="121759"/>
    <lineage>
        <taxon>Eukaryota</taxon>
        <taxon>Fungi</taxon>
        <taxon>Dikarya</taxon>
        <taxon>Ascomycota</taxon>
        <taxon>Pezizomycotina</taxon>
        <taxon>Eurotiomycetes</taxon>
        <taxon>Eurotiomycetidae</taxon>
        <taxon>Onygenales</taxon>
        <taxon>Ajellomycetaceae</taxon>
        <taxon>Paracoccidioides</taxon>
    </lineage>
</organism>
<dbReference type="Proteomes" id="UP000242814">
    <property type="component" value="Unassembled WGS sequence"/>
</dbReference>
<accession>A0A1D2J4N7</accession>